<dbReference type="PANTHER" id="PTHR42733">
    <property type="entry name" value="DJ-1 PROTEIN"/>
    <property type="match status" value="1"/>
</dbReference>
<evidence type="ECO:0000259" key="2">
    <source>
        <dbReference type="Pfam" id="PF01965"/>
    </source>
</evidence>
<dbReference type="RefSeq" id="WP_183782627.1">
    <property type="nucleotide sequence ID" value="NZ_JANBBF010000010.1"/>
</dbReference>
<keyword evidence="3" id="KW-0315">Glutamine amidotransferase</keyword>
<feature type="domain" description="DJ-1/PfpI" evidence="2">
    <location>
        <begin position="10"/>
        <end position="179"/>
    </location>
</feature>
<evidence type="ECO:0000313" key="4">
    <source>
        <dbReference type="Proteomes" id="UP001598673"/>
    </source>
</evidence>
<comment type="similarity">
    <text evidence="1">Belongs to the peptidase C56 family.</text>
</comment>
<accession>A0ABW6G7A7</accession>
<dbReference type="PANTHER" id="PTHR42733:SF12">
    <property type="entry name" value="PROTEINASE"/>
    <property type="match status" value="1"/>
</dbReference>
<gene>
    <name evidence="3" type="ORF">ACFWGY_17200</name>
</gene>
<reference evidence="3 4" key="1">
    <citation type="submission" date="2024-09" db="EMBL/GenBank/DDBJ databases">
        <title>The Natural Products Discovery Center: Release of the First 8490 Sequenced Strains for Exploring Actinobacteria Biosynthetic Diversity.</title>
        <authorList>
            <person name="Kalkreuter E."/>
            <person name="Kautsar S.A."/>
            <person name="Yang D."/>
            <person name="Bader C.D."/>
            <person name="Teijaro C.N."/>
            <person name="Fluegel L."/>
            <person name="Davis C.M."/>
            <person name="Simpson J.R."/>
            <person name="Lauterbach L."/>
            <person name="Steele A.D."/>
            <person name="Gui C."/>
            <person name="Meng S."/>
            <person name="Li G."/>
            <person name="Viehrig K."/>
            <person name="Ye F."/>
            <person name="Su P."/>
            <person name="Kiefer A.F."/>
            <person name="Nichols A."/>
            <person name="Cepeda A.J."/>
            <person name="Yan W."/>
            <person name="Fan B."/>
            <person name="Jiang Y."/>
            <person name="Adhikari A."/>
            <person name="Zheng C.-J."/>
            <person name="Schuster L."/>
            <person name="Cowan T.M."/>
            <person name="Smanski M.J."/>
            <person name="Chevrette M.G."/>
            <person name="De Carvalho L.P.S."/>
            <person name="Shen B."/>
        </authorList>
    </citation>
    <scope>NUCLEOTIDE SEQUENCE [LARGE SCALE GENOMIC DNA]</scope>
    <source>
        <strain evidence="3 4">NPDC060353</strain>
    </source>
</reference>
<keyword evidence="4" id="KW-1185">Reference proteome</keyword>
<comment type="caution">
    <text evidence="3">The sequence shown here is derived from an EMBL/GenBank/DDBJ whole genome shotgun (WGS) entry which is preliminary data.</text>
</comment>
<proteinExistence type="inferred from homology"/>
<sequence>MTVTGRLSGRRVAFLVAPEGVEQVELTRPWKAVQDAEGLPELISFEYGDVQAFNHLDKADVFRADKAVSEASVDDYLGLVLPGGVANPDLLRTDPASVRFVGAFVDAGKPVAAICHAPWTLIEAGVLRGRRLTSYPSLQTDLRNAGAEWVDEQVVVDGGIVTSRNPDDLPAFCEQLVEQLAQQAEHSHAAPA</sequence>
<dbReference type="Proteomes" id="UP001598673">
    <property type="component" value="Unassembled WGS sequence"/>
</dbReference>
<protein>
    <submittedName>
        <fullName evidence="3">Type 1 glutamine amidotransferase domain-containing protein</fullName>
    </submittedName>
</protein>
<dbReference type="InterPro" id="IPR029062">
    <property type="entry name" value="Class_I_gatase-like"/>
</dbReference>
<dbReference type="EMBL" id="JBHXCV010000010">
    <property type="protein sequence ID" value="MFD6795076.1"/>
    <property type="molecule type" value="Genomic_DNA"/>
</dbReference>
<evidence type="ECO:0000313" key="3">
    <source>
        <dbReference type="EMBL" id="MFD6795076.1"/>
    </source>
</evidence>
<dbReference type="Pfam" id="PF01965">
    <property type="entry name" value="DJ-1_PfpI"/>
    <property type="match status" value="1"/>
</dbReference>
<dbReference type="InterPro" id="IPR006286">
    <property type="entry name" value="C56_PfpI-like"/>
</dbReference>
<dbReference type="NCBIfam" id="TIGR01382">
    <property type="entry name" value="PfpI"/>
    <property type="match status" value="1"/>
</dbReference>
<organism evidence="3 4">
    <name type="scientific">Prauserella salsuginis</name>
    <dbReference type="NCBI Taxonomy" id="387889"/>
    <lineage>
        <taxon>Bacteria</taxon>
        <taxon>Bacillati</taxon>
        <taxon>Actinomycetota</taxon>
        <taxon>Actinomycetes</taxon>
        <taxon>Pseudonocardiales</taxon>
        <taxon>Pseudonocardiaceae</taxon>
        <taxon>Prauserella</taxon>
        <taxon>Prauserella salsuginis group</taxon>
    </lineage>
</organism>
<dbReference type="InterPro" id="IPR002818">
    <property type="entry name" value="DJ-1/PfpI"/>
</dbReference>
<dbReference type="PROSITE" id="PS51276">
    <property type="entry name" value="PEPTIDASE_C56_PFPI"/>
    <property type="match status" value="1"/>
</dbReference>
<dbReference type="Gene3D" id="3.40.50.880">
    <property type="match status" value="1"/>
</dbReference>
<dbReference type="CDD" id="cd03134">
    <property type="entry name" value="GATase1_PfpI_like"/>
    <property type="match status" value="1"/>
</dbReference>
<evidence type="ECO:0000256" key="1">
    <source>
        <dbReference type="ARBA" id="ARBA00008542"/>
    </source>
</evidence>
<name>A0ABW6G7A7_9PSEU</name>
<dbReference type="SUPFAM" id="SSF52317">
    <property type="entry name" value="Class I glutamine amidotransferase-like"/>
    <property type="match status" value="1"/>
</dbReference>